<comment type="caution">
    <text evidence="2">The sequence shown here is derived from an EMBL/GenBank/DDBJ whole genome shotgun (WGS) entry which is preliminary data.</text>
</comment>
<organism evidence="2 3">
    <name type="scientific">Adlercreutzia wanghongyangiae</name>
    <dbReference type="NCBI Taxonomy" id="3111451"/>
    <lineage>
        <taxon>Bacteria</taxon>
        <taxon>Bacillati</taxon>
        <taxon>Actinomycetota</taxon>
        <taxon>Coriobacteriia</taxon>
        <taxon>Eggerthellales</taxon>
        <taxon>Eggerthellaceae</taxon>
        <taxon>Adlercreutzia</taxon>
    </lineage>
</organism>
<keyword evidence="3" id="KW-1185">Reference proteome</keyword>
<feature type="transmembrane region" description="Helical" evidence="1">
    <location>
        <begin position="37"/>
        <end position="58"/>
    </location>
</feature>
<keyword evidence="1" id="KW-0472">Membrane</keyword>
<gene>
    <name evidence="2" type="ORF">VIN30_08755</name>
</gene>
<sequence length="145" mass="15355">MNRILKSALVRACVTFTAAMALWCTAGLIFAGPVEGIVITLSLLAACLVLVALQILWFTEVVVKRAPYPARIAGFGLTALPALAAAAALGGWFPADNGGAWITFLAIYLITLAAITVGYTLYYRRTAGSFDAALARYRAERGQQG</sequence>
<keyword evidence="1" id="KW-0812">Transmembrane</keyword>
<dbReference type="RefSeq" id="WP_338210898.1">
    <property type="nucleotide sequence ID" value="NZ_JAYMFF010000017.1"/>
</dbReference>
<accession>A0ABU6IJ90</accession>
<dbReference type="EMBL" id="JAYMFF010000017">
    <property type="protein sequence ID" value="MEC4176532.1"/>
    <property type="molecule type" value="Genomic_DNA"/>
</dbReference>
<proteinExistence type="predicted"/>
<dbReference type="Proteomes" id="UP001349994">
    <property type="component" value="Unassembled WGS sequence"/>
</dbReference>
<evidence type="ECO:0000313" key="2">
    <source>
        <dbReference type="EMBL" id="MEC4176532.1"/>
    </source>
</evidence>
<evidence type="ECO:0000313" key="3">
    <source>
        <dbReference type="Proteomes" id="UP001349994"/>
    </source>
</evidence>
<evidence type="ECO:0008006" key="4">
    <source>
        <dbReference type="Google" id="ProtNLM"/>
    </source>
</evidence>
<evidence type="ECO:0000256" key="1">
    <source>
        <dbReference type="SAM" id="Phobius"/>
    </source>
</evidence>
<keyword evidence="1" id="KW-1133">Transmembrane helix</keyword>
<name>A0ABU6IJ90_9ACTN</name>
<protein>
    <recommendedName>
        <fullName evidence="4">DUF3021 domain-containing protein</fullName>
    </recommendedName>
</protein>
<feature type="transmembrane region" description="Helical" evidence="1">
    <location>
        <begin position="70"/>
        <end position="93"/>
    </location>
</feature>
<feature type="transmembrane region" description="Helical" evidence="1">
    <location>
        <begin position="12"/>
        <end position="31"/>
    </location>
</feature>
<feature type="transmembrane region" description="Helical" evidence="1">
    <location>
        <begin position="99"/>
        <end position="122"/>
    </location>
</feature>
<reference evidence="2 3" key="1">
    <citation type="submission" date="2024-01" db="EMBL/GenBank/DDBJ databases">
        <title>novel species in genus Adlercreutzia.</title>
        <authorList>
            <person name="Liu X."/>
        </authorList>
    </citation>
    <scope>NUCLEOTIDE SEQUENCE [LARGE SCALE GENOMIC DNA]</scope>
    <source>
        <strain evidence="2 3">R7</strain>
    </source>
</reference>